<reference evidence="1 2" key="1">
    <citation type="submission" date="2020-03" db="EMBL/GenBank/DDBJ databases">
        <title>Complete Genome Sequence of Halomonas meridiana strain Eplume2, isolated from hydrothermal-plume in the north east Pacific Ocean.</title>
        <authorList>
            <person name="Kurihara Y."/>
            <person name="Kawai S."/>
            <person name="Sakai A."/>
            <person name="Galipon J."/>
            <person name="Arakawa K."/>
        </authorList>
    </citation>
    <scope>NUCLEOTIDE SEQUENCE [LARGE SCALE GENOMIC DNA]</scope>
    <source>
        <strain evidence="1 2">Eplume2</strain>
    </source>
</reference>
<dbReference type="Pfam" id="PF07311">
    <property type="entry name" value="Dodecin"/>
    <property type="match status" value="1"/>
</dbReference>
<evidence type="ECO:0000313" key="2">
    <source>
        <dbReference type="Proteomes" id="UP000501053"/>
    </source>
</evidence>
<dbReference type="InterPro" id="IPR050049">
    <property type="entry name" value="Dodecin_bact"/>
</dbReference>
<dbReference type="InterPro" id="IPR036694">
    <property type="entry name" value="Dodecin-like_sf"/>
</dbReference>
<evidence type="ECO:0008006" key="3">
    <source>
        <dbReference type="Google" id="ProtNLM"/>
    </source>
</evidence>
<evidence type="ECO:0000313" key="1">
    <source>
        <dbReference type="EMBL" id="BCB72761.1"/>
    </source>
</evidence>
<accession>A0A6F8XEE2</accession>
<dbReference type="EMBL" id="AP022869">
    <property type="protein sequence ID" value="BCB72761.1"/>
    <property type="molecule type" value="Genomic_DNA"/>
</dbReference>
<organism evidence="1 2">
    <name type="scientific">Vreelandella aquamarina</name>
    <dbReference type="NCBI Taxonomy" id="77097"/>
    <lineage>
        <taxon>Bacteria</taxon>
        <taxon>Pseudomonadati</taxon>
        <taxon>Pseudomonadota</taxon>
        <taxon>Gammaproteobacteria</taxon>
        <taxon>Oceanospirillales</taxon>
        <taxon>Halomonadaceae</taxon>
        <taxon>Vreelandella</taxon>
    </lineage>
</organism>
<name>A0A6F8XEE2_9GAMM</name>
<dbReference type="SUPFAM" id="SSF89807">
    <property type="entry name" value="Dodecin-like"/>
    <property type="match status" value="1"/>
</dbReference>
<dbReference type="PANTHER" id="PTHR39324">
    <property type="entry name" value="CALCIUM DODECIN"/>
    <property type="match status" value="1"/>
</dbReference>
<dbReference type="NCBIfam" id="NF043052">
    <property type="entry name" value="DodecBact"/>
    <property type="match status" value="1"/>
</dbReference>
<dbReference type="Gene3D" id="3.30.1660.10">
    <property type="entry name" value="Flavin-binding protein dodecin"/>
    <property type="match status" value="1"/>
</dbReference>
<dbReference type="PANTHER" id="PTHR39324:SF1">
    <property type="entry name" value="CALCIUM DODECIN"/>
    <property type="match status" value="1"/>
</dbReference>
<sequence>MSSIALYKSSARASCGCRAIHPLTKSKRFFALIDHTYKHIELTGSSEKGIEEAVQNALAKASESVQNMRWLEVTDTRGHIEDGRVAHWQVTVKVGFTLE</sequence>
<keyword evidence="2" id="KW-1185">Reference proteome</keyword>
<dbReference type="InterPro" id="IPR025543">
    <property type="entry name" value="Dodecin-like"/>
</dbReference>
<protein>
    <recommendedName>
        <fullName evidence="3">Dodecin domain-containing protein</fullName>
    </recommendedName>
</protein>
<proteinExistence type="predicted"/>
<gene>
    <name evidence="1" type="ORF">HMEPL2_31120</name>
</gene>
<dbReference type="InterPro" id="IPR009923">
    <property type="entry name" value="Dodecin"/>
</dbReference>
<dbReference type="Proteomes" id="UP000501053">
    <property type="component" value="Chromosome"/>
</dbReference>
<dbReference type="AlphaFoldDB" id="A0A6F8XEE2"/>